<dbReference type="EMBL" id="JBBPEH010000009">
    <property type="protein sequence ID" value="KAK7533757.1"/>
    <property type="molecule type" value="Genomic_DNA"/>
</dbReference>
<dbReference type="GeneID" id="92029285"/>
<protein>
    <submittedName>
        <fullName evidence="2">Uncharacterized protein</fullName>
    </submittedName>
</protein>
<keyword evidence="3" id="KW-1185">Reference proteome</keyword>
<evidence type="ECO:0000256" key="1">
    <source>
        <dbReference type="SAM" id="MobiDB-lite"/>
    </source>
</evidence>
<gene>
    <name evidence="2" type="ORF">J3D65DRAFT_454306</name>
</gene>
<feature type="compositionally biased region" description="Basic residues" evidence="1">
    <location>
        <begin position="132"/>
        <end position="143"/>
    </location>
</feature>
<feature type="region of interest" description="Disordered" evidence="1">
    <location>
        <begin position="124"/>
        <end position="143"/>
    </location>
</feature>
<organism evidence="2 3">
    <name type="scientific">Phyllosticta citribraziliensis</name>
    <dbReference type="NCBI Taxonomy" id="989973"/>
    <lineage>
        <taxon>Eukaryota</taxon>
        <taxon>Fungi</taxon>
        <taxon>Dikarya</taxon>
        <taxon>Ascomycota</taxon>
        <taxon>Pezizomycotina</taxon>
        <taxon>Dothideomycetes</taxon>
        <taxon>Dothideomycetes incertae sedis</taxon>
        <taxon>Botryosphaeriales</taxon>
        <taxon>Phyllostictaceae</taxon>
        <taxon>Phyllosticta</taxon>
    </lineage>
</organism>
<evidence type="ECO:0000313" key="3">
    <source>
        <dbReference type="Proteomes" id="UP001360953"/>
    </source>
</evidence>
<comment type="caution">
    <text evidence="2">The sequence shown here is derived from an EMBL/GenBank/DDBJ whole genome shotgun (WGS) entry which is preliminary data.</text>
</comment>
<name>A0ABR1LEV2_9PEZI</name>
<evidence type="ECO:0000313" key="2">
    <source>
        <dbReference type="EMBL" id="KAK7533757.1"/>
    </source>
</evidence>
<dbReference type="Proteomes" id="UP001360953">
    <property type="component" value="Unassembled WGS sequence"/>
</dbReference>
<dbReference type="RefSeq" id="XP_066652796.1">
    <property type="nucleotide sequence ID" value="XM_066796379.1"/>
</dbReference>
<sequence length="212" mass="23796">MSSWASPLEIWNSFLVFCKRSAFKSHLLALSFKQTLRASPTNSISTDRNSRLASLQPFLSESRPTQAVVAKHPHLTRRLSICPKAAKLGQHQPPILSWPTLFEPVRGKHFPPMVAAEHYQPLSKTASDSRHPHTHTHPARHCFSRRSSPASISVFRGTACRVRPRPIPRAPKRVQQPASQPLIHVGAAAQPGLLWRQCPIFFSSALRCIFLR</sequence>
<reference evidence="2 3" key="1">
    <citation type="submission" date="2024-04" db="EMBL/GenBank/DDBJ databases">
        <title>Phyllosticta paracitricarpa is synonymous to the EU quarantine fungus P. citricarpa based on phylogenomic analyses.</title>
        <authorList>
            <consortium name="Lawrence Berkeley National Laboratory"/>
            <person name="Van ingen-buijs V.A."/>
            <person name="Van westerhoven A.C."/>
            <person name="Haridas S."/>
            <person name="Skiadas P."/>
            <person name="Martin F."/>
            <person name="Groenewald J.Z."/>
            <person name="Crous P.W."/>
            <person name="Seidl M.F."/>
        </authorList>
    </citation>
    <scope>NUCLEOTIDE SEQUENCE [LARGE SCALE GENOMIC DNA]</scope>
    <source>
        <strain evidence="2 3">CPC 17464</strain>
    </source>
</reference>
<accession>A0ABR1LEV2</accession>
<proteinExistence type="predicted"/>